<feature type="domain" description="RING-type" evidence="16">
    <location>
        <begin position="133"/>
        <end position="175"/>
    </location>
</feature>
<evidence type="ECO:0000256" key="15">
    <source>
        <dbReference type="SAM" id="Phobius"/>
    </source>
</evidence>
<keyword evidence="10" id="KW-0862">Zinc</keyword>
<evidence type="ECO:0000256" key="13">
    <source>
        <dbReference type="ARBA" id="ARBA00024209"/>
    </source>
</evidence>
<dbReference type="GO" id="GO:0008270">
    <property type="term" value="F:zinc ion binding"/>
    <property type="evidence" value="ECO:0007669"/>
    <property type="project" value="UniProtKB-KW"/>
</dbReference>
<keyword evidence="7" id="KW-0479">Metal-binding</keyword>
<evidence type="ECO:0000256" key="11">
    <source>
        <dbReference type="ARBA" id="ARBA00022989"/>
    </source>
</evidence>
<evidence type="ECO:0000256" key="10">
    <source>
        <dbReference type="ARBA" id="ARBA00022833"/>
    </source>
</evidence>
<evidence type="ECO:0000256" key="6">
    <source>
        <dbReference type="ARBA" id="ARBA00022692"/>
    </source>
</evidence>
<sequence length="261" mass="29569">MKKISNMNILKHQPNPTSNIQRYPTFFFIILLLSPLYSSHPLLVRAQNVSDSGPELNPFYAAGIGLTSLAVVSFLTYIAIYLFFKRFVQPWAMQNPDHRPYSGIDPFILRTFPVFLYTDHVSSFKHNKGPGECVVCLGLFERDEMLRLLPKCGHVFHVGCVDPWLVDHVTCPLCRANLLISESDELIKLESGCVDEEAGDINEVELNSVGVHLGKIRRWNSMGHVARFDGIHDKEKSTLVKNDIVTRELSRTKSCTIIIIQ</sequence>
<dbReference type="EC" id="2.3.2.27" evidence="4"/>
<evidence type="ECO:0000256" key="4">
    <source>
        <dbReference type="ARBA" id="ARBA00012483"/>
    </source>
</evidence>
<dbReference type="GO" id="GO:0061630">
    <property type="term" value="F:ubiquitin protein ligase activity"/>
    <property type="evidence" value="ECO:0007669"/>
    <property type="project" value="UniProtKB-EC"/>
</dbReference>
<evidence type="ECO:0000256" key="8">
    <source>
        <dbReference type="ARBA" id="ARBA00022771"/>
    </source>
</evidence>
<evidence type="ECO:0000256" key="9">
    <source>
        <dbReference type="ARBA" id="ARBA00022786"/>
    </source>
</evidence>
<dbReference type="RefSeq" id="XP_021836519.1">
    <property type="nucleotide sequence ID" value="XM_021980827.2"/>
</dbReference>
<evidence type="ECO:0000313" key="17">
    <source>
        <dbReference type="Proteomes" id="UP000813463"/>
    </source>
</evidence>
<evidence type="ECO:0000256" key="7">
    <source>
        <dbReference type="ARBA" id="ARBA00022723"/>
    </source>
</evidence>
<keyword evidence="8 14" id="KW-0863">Zinc-finger</keyword>
<dbReference type="KEGG" id="soe:110776282"/>
<keyword evidence="9" id="KW-0833">Ubl conjugation pathway</keyword>
<dbReference type="FunFam" id="3.30.40.10:FF:000187">
    <property type="entry name" value="E3 ubiquitin-protein ligase ATL6"/>
    <property type="match status" value="1"/>
</dbReference>
<dbReference type="AlphaFoldDB" id="A0A9R0HT72"/>
<dbReference type="InterPro" id="IPR001841">
    <property type="entry name" value="Znf_RING"/>
</dbReference>
<comment type="catalytic activity">
    <reaction evidence="1">
        <text>S-ubiquitinyl-[E2 ubiquitin-conjugating enzyme]-L-cysteine + [acceptor protein]-L-lysine = [E2 ubiquitin-conjugating enzyme]-L-cysteine + N(6)-ubiquitinyl-[acceptor protein]-L-lysine.</text>
        <dbReference type="EC" id="2.3.2.27"/>
    </reaction>
</comment>
<feature type="transmembrane region" description="Helical" evidence="15">
    <location>
        <begin position="20"/>
        <end position="39"/>
    </location>
</feature>
<dbReference type="PANTHER" id="PTHR14155">
    <property type="entry name" value="RING FINGER DOMAIN-CONTAINING"/>
    <property type="match status" value="1"/>
</dbReference>
<comment type="pathway">
    <text evidence="3">Protein modification; protein ubiquitination.</text>
</comment>
<dbReference type="Gene3D" id="3.30.40.10">
    <property type="entry name" value="Zinc/RING finger domain, C3HC4 (zinc finger)"/>
    <property type="match status" value="1"/>
</dbReference>
<dbReference type="PANTHER" id="PTHR14155:SF632">
    <property type="entry name" value="RING-H2 FINGER PROTEIN ATL17-RELATED"/>
    <property type="match status" value="1"/>
</dbReference>
<keyword evidence="12 15" id="KW-0472">Membrane</keyword>
<organism evidence="17 18">
    <name type="scientific">Spinacia oleracea</name>
    <name type="common">Spinach</name>
    <dbReference type="NCBI Taxonomy" id="3562"/>
    <lineage>
        <taxon>Eukaryota</taxon>
        <taxon>Viridiplantae</taxon>
        <taxon>Streptophyta</taxon>
        <taxon>Embryophyta</taxon>
        <taxon>Tracheophyta</taxon>
        <taxon>Spermatophyta</taxon>
        <taxon>Magnoliopsida</taxon>
        <taxon>eudicotyledons</taxon>
        <taxon>Gunneridae</taxon>
        <taxon>Pentapetalae</taxon>
        <taxon>Caryophyllales</taxon>
        <taxon>Chenopodiaceae</taxon>
        <taxon>Chenopodioideae</taxon>
        <taxon>Anserineae</taxon>
        <taxon>Spinacia</taxon>
    </lineage>
</organism>
<comment type="similarity">
    <text evidence="13">Belongs to the RING-type zinc finger family. ATL subfamily.</text>
</comment>
<feature type="transmembrane region" description="Helical" evidence="15">
    <location>
        <begin position="59"/>
        <end position="84"/>
    </location>
</feature>
<dbReference type="PROSITE" id="PS50089">
    <property type="entry name" value="ZF_RING_2"/>
    <property type="match status" value="1"/>
</dbReference>
<dbReference type="InterPro" id="IPR013083">
    <property type="entry name" value="Znf_RING/FYVE/PHD"/>
</dbReference>
<protein>
    <recommendedName>
        <fullName evidence="4">RING-type E3 ubiquitin transferase</fullName>
        <ecNumber evidence="4">2.3.2.27</ecNumber>
    </recommendedName>
</protein>
<comment type="subcellular location">
    <subcellularLocation>
        <location evidence="2">Membrane</location>
        <topology evidence="2">Single-pass membrane protein</topology>
    </subcellularLocation>
</comment>
<evidence type="ECO:0000256" key="5">
    <source>
        <dbReference type="ARBA" id="ARBA00022679"/>
    </source>
</evidence>
<evidence type="ECO:0000256" key="12">
    <source>
        <dbReference type="ARBA" id="ARBA00023136"/>
    </source>
</evidence>
<proteinExistence type="inferred from homology"/>
<reference evidence="17" key="1">
    <citation type="journal article" date="2021" name="Nat. Commun.">
        <title>Genomic analyses provide insights into spinach domestication and the genetic basis of agronomic traits.</title>
        <authorList>
            <person name="Cai X."/>
            <person name="Sun X."/>
            <person name="Xu C."/>
            <person name="Sun H."/>
            <person name="Wang X."/>
            <person name="Ge C."/>
            <person name="Zhang Z."/>
            <person name="Wang Q."/>
            <person name="Fei Z."/>
            <person name="Jiao C."/>
            <person name="Wang Q."/>
        </authorList>
    </citation>
    <scope>NUCLEOTIDE SEQUENCE [LARGE SCALE GENOMIC DNA]</scope>
    <source>
        <strain evidence="17">cv. Varoflay</strain>
    </source>
</reference>
<evidence type="ECO:0000259" key="16">
    <source>
        <dbReference type="PROSITE" id="PS50089"/>
    </source>
</evidence>
<evidence type="ECO:0000256" key="2">
    <source>
        <dbReference type="ARBA" id="ARBA00004167"/>
    </source>
</evidence>
<evidence type="ECO:0000256" key="3">
    <source>
        <dbReference type="ARBA" id="ARBA00004906"/>
    </source>
</evidence>
<accession>A0A9R0HT72</accession>
<gene>
    <name evidence="18" type="primary">LOC110776282</name>
</gene>
<dbReference type="CDD" id="cd16461">
    <property type="entry name" value="RING-H2_EL5-like"/>
    <property type="match status" value="1"/>
</dbReference>
<dbReference type="SUPFAM" id="SSF57850">
    <property type="entry name" value="RING/U-box"/>
    <property type="match status" value="1"/>
</dbReference>
<evidence type="ECO:0000256" key="1">
    <source>
        <dbReference type="ARBA" id="ARBA00000900"/>
    </source>
</evidence>
<dbReference type="GeneID" id="110776282"/>
<dbReference type="Pfam" id="PF13639">
    <property type="entry name" value="zf-RING_2"/>
    <property type="match status" value="1"/>
</dbReference>
<name>A0A9R0HT72_SPIOL</name>
<keyword evidence="5" id="KW-0808">Transferase</keyword>
<keyword evidence="11 15" id="KW-1133">Transmembrane helix</keyword>
<evidence type="ECO:0000256" key="14">
    <source>
        <dbReference type="PROSITE-ProRule" id="PRU00175"/>
    </source>
</evidence>
<dbReference type="SMART" id="SM00184">
    <property type="entry name" value="RING"/>
    <property type="match status" value="1"/>
</dbReference>
<keyword evidence="17" id="KW-1185">Reference proteome</keyword>
<dbReference type="GO" id="GO:0016020">
    <property type="term" value="C:membrane"/>
    <property type="evidence" value="ECO:0007669"/>
    <property type="project" value="UniProtKB-SubCell"/>
</dbReference>
<dbReference type="OrthoDB" id="8062037at2759"/>
<dbReference type="InterPro" id="IPR053238">
    <property type="entry name" value="RING-H2_zinc_finger"/>
</dbReference>
<keyword evidence="6 15" id="KW-0812">Transmembrane</keyword>
<reference evidence="18" key="2">
    <citation type="submission" date="2025-08" db="UniProtKB">
        <authorList>
            <consortium name="RefSeq"/>
        </authorList>
    </citation>
    <scope>IDENTIFICATION</scope>
    <source>
        <tissue evidence="18">Leaf</tissue>
    </source>
</reference>
<dbReference type="Proteomes" id="UP000813463">
    <property type="component" value="Chromosome 4"/>
</dbReference>
<evidence type="ECO:0000313" key="18">
    <source>
        <dbReference type="RefSeq" id="XP_021836519.1"/>
    </source>
</evidence>